<proteinExistence type="predicted"/>
<protein>
    <submittedName>
        <fullName evidence="2">Uncharacterized protein</fullName>
    </submittedName>
</protein>
<reference evidence="2" key="1">
    <citation type="journal article" date="2014" name="Front. Microbiol.">
        <title>High frequency of phylogenetically diverse reductive dehalogenase-homologous genes in deep subseafloor sedimentary metagenomes.</title>
        <authorList>
            <person name="Kawai M."/>
            <person name="Futagami T."/>
            <person name="Toyoda A."/>
            <person name="Takaki Y."/>
            <person name="Nishi S."/>
            <person name="Hori S."/>
            <person name="Arai W."/>
            <person name="Tsubouchi T."/>
            <person name="Morono Y."/>
            <person name="Uchiyama I."/>
            <person name="Ito T."/>
            <person name="Fujiyama A."/>
            <person name="Inagaki F."/>
            <person name="Takami H."/>
        </authorList>
    </citation>
    <scope>NUCLEOTIDE SEQUENCE</scope>
    <source>
        <strain evidence="2">Expedition CK06-06</strain>
    </source>
</reference>
<comment type="caution">
    <text evidence="2">The sequence shown here is derived from an EMBL/GenBank/DDBJ whole genome shotgun (WGS) entry which is preliminary data.</text>
</comment>
<feature type="transmembrane region" description="Helical" evidence="1">
    <location>
        <begin position="20"/>
        <end position="39"/>
    </location>
</feature>
<sequence length="83" mass="9079">MPIADFMLIATFTTPQTIQTNPALMLWMLPLAASMAITYKATKLPIITPANFIKEAAILFASIVIIITIIALALYALTWLIAE</sequence>
<organism evidence="2">
    <name type="scientific">marine sediment metagenome</name>
    <dbReference type="NCBI Taxonomy" id="412755"/>
    <lineage>
        <taxon>unclassified sequences</taxon>
        <taxon>metagenomes</taxon>
        <taxon>ecological metagenomes</taxon>
    </lineage>
</organism>
<keyword evidence="1" id="KW-0472">Membrane</keyword>
<feature type="transmembrane region" description="Helical" evidence="1">
    <location>
        <begin position="59"/>
        <end position="82"/>
    </location>
</feature>
<accession>X1IVM0</accession>
<evidence type="ECO:0000256" key="1">
    <source>
        <dbReference type="SAM" id="Phobius"/>
    </source>
</evidence>
<gene>
    <name evidence="2" type="ORF">S03H2_65395</name>
</gene>
<evidence type="ECO:0000313" key="2">
    <source>
        <dbReference type="EMBL" id="GAH86456.1"/>
    </source>
</evidence>
<dbReference type="EMBL" id="BARU01042577">
    <property type="protein sequence ID" value="GAH86456.1"/>
    <property type="molecule type" value="Genomic_DNA"/>
</dbReference>
<dbReference type="AlphaFoldDB" id="X1IVM0"/>
<name>X1IVM0_9ZZZZ</name>
<keyword evidence="1" id="KW-1133">Transmembrane helix</keyword>
<keyword evidence="1" id="KW-0812">Transmembrane</keyword>